<dbReference type="EMBL" id="CBTB010000104">
    <property type="protein sequence ID" value="CDH32331.1"/>
    <property type="molecule type" value="Genomic_DNA"/>
</dbReference>
<sequence>MALHLLLTIKPTEAYNFLPLHKRNQTHTAPFTHQLTDHLCLIWIASLHRSYAAQSPRNKRKPDVKRTTPHPPARFGSKNYFSFKIRQREPPERTSTGGVRETAN</sequence>
<comment type="caution">
    <text evidence="2">The sequence shown here is derived from an EMBL/GenBank/DDBJ whole genome shotgun (WGS) entry which is preliminary data.</text>
</comment>
<dbReference type="AlphaFoldDB" id="A0A077QIX9"/>
<accession>A0A077QIX9</accession>
<reference evidence="2" key="1">
    <citation type="submission" date="2013-07" db="EMBL/GenBank/DDBJ databases">
        <title>Sub-species coevolution in mutualistic symbiosis.</title>
        <authorList>
            <person name="Murfin K."/>
            <person name="Klassen J."/>
            <person name="Lee M."/>
            <person name="Forst S."/>
            <person name="Stock P."/>
            <person name="Goodrich-Blair H."/>
        </authorList>
    </citation>
    <scope>NUCLEOTIDE SEQUENCE [LARGE SCALE GENOMIC DNA]</scope>
    <source>
        <strain evidence="2">Intermedium</strain>
    </source>
</reference>
<name>A0A077QIX9_XENBV</name>
<organism evidence="2">
    <name type="scientific">Xenorhabdus bovienii str. Intermedium</name>
    <dbReference type="NCBI Taxonomy" id="1379677"/>
    <lineage>
        <taxon>Bacteria</taxon>
        <taxon>Pseudomonadati</taxon>
        <taxon>Pseudomonadota</taxon>
        <taxon>Gammaproteobacteria</taxon>
        <taxon>Enterobacterales</taxon>
        <taxon>Morganellaceae</taxon>
        <taxon>Xenorhabdus</taxon>
    </lineage>
</organism>
<evidence type="ECO:0000313" key="2">
    <source>
        <dbReference type="EMBL" id="CDH32331.1"/>
    </source>
</evidence>
<gene>
    <name evidence="2" type="ORF">XBI1_1920085</name>
</gene>
<dbReference type="Proteomes" id="UP000028480">
    <property type="component" value="Unassembled WGS sequence"/>
</dbReference>
<evidence type="ECO:0000256" key="1">
    <source>
        <dbReference type="SAM" id="MobiDB-lite"/>
    </source>
</evidence>
<proteinExistence type="predicted"/>
<dbReference type="HOGENOM" id="CLU_2249027_0_0_6"/>
<protein>
    <submittedName>
        <fullName evidence="2">Uncharacterized protein</fullName>
    </submittedName>
</protein>
<feature type="region of interest" description="Disordered" evidence="1">
    <location>
        <begin position="51"/>
        <end position="104"/>
    </location>
</feature>